<reference evidence="2 3" key="1">
    <citation type="submission" date="2023-03" db="EMBL/GenBank/DDBJ databases">
        <title>High-quality genome of Scylla paramamosain provides insights in environmental adaptation.</title>
        <authorList>
            <person name="Zhang L."/>
        </authorList>
    </citation>
    <scope>NUCLEOTIDE SEQUENCE [LARGE SCALE GENOMIC DNA]</scope>
    <source>
        <strain evidence="2">LZ_2023a</strain>
        <tissue evidence="2">Muscle</tissue>
    </source>
</reference>
<evidence type="ECO:0000313" key="2">
    <source>
        <dbReference type="EMBL" id="KAK8380153.1"/>
    </source>
</evidence>
<dbReference type="AlphaFoldDB" id="A0AAW0SYN6"/>
<keyword evidence="1" id="KW-0472">Membrane</keyword>
<sequence>MAASAGRRTLAQLYRQGWNEIPEVMASSYIMVLGLGLMGLSAYTYIKKDGDKKKYRFTYTVYRPDDPRVETIRK</sequence>
<gene>
    <name evidence="2" type="ORF">O3P69_016653</name>
</gene>
<feature type="transmembrane region" description="Helical" evidence="1">
    <location>
        <begin position="26"/>
        <end position="46"/>
    </location>
</feature>
<name>A0AAW0SYN6_SCYPA</name>
<dbReference type="Proteomes" id="UP001487740">
    <property type="component" value="Unassembled WGS sequence"/>
</dbReference>
<keyword evidence="1" id="KW-0812">Transmembrane</keyword>
<proteinExistence type="predicted"/>
<keyword evidence="1" id="KW-1133">Transmembrane helix</keyword>
<keyword evidence="3" id="KW-1185">Reference proteome</keyword>
<protein>
    <submittedName>
        <fullName evidence="2">Uncharacterized protein</fullName>
    </submittedName>
</protein>
<evidence type="ECO:0000313" key="3">
    <source>
        <dbReference type="Proteomes" id="UP001487740"/>
    </source>
</evidence>
<dbReference type="EMBL" id="JARAKH010000042">
    <property type="protein sequence ID" value="KAK8380153.1"/>
    <property type="molecule type" value="Genomic_DNA"/>
</dbReference>
<organism evidence="2 3">
    <name type="scientific">Scylla paramamosain</name>
    <name type="common">Mud crab</name>
    <dbReference type="NCBI Taxonomy" id="85552"/>
    <lineage>
        <taxon>Eukaryota</taxon>
        <taxon>Metazoa</taxon>
        <taxon>Ecdysozoa</taxon>
        <taxon>Arthropoda</taxon>
        <taxon>Crustacea</taxon>
        <taxon>Multicrustacea</taxon>
        <taxon>Malacostraca</taxon>
        <taxon>Eumalacostraca</taxon>
        <taxon>Eucarida</taxon>
        <taxon>Decapoda</taxon>
        <taxon>Pleocyemata</taxon>
        <taxon>Brachyura</taxon>
        <taxon>Eubrachyura</taxon>
        <taxon>Portunoidea</taxon>
        <taxon>Portunidae</taxon>
        <taxon>Portuninae</taxon>
        <taxon>Scylla</taxon>
    </lineage>
</organism>
<evidence type="ECO:0000256" key="1">
    <source>
        <dbReference type="SAM" id="Phobius"/>
    </source>
</evidence>
<comment type="caution">
    <text evidence="2">The sequence shown here is derived from an EMBL/GenBank/DDBJ whole genome shotgun (WGS) entry which is preliminary data.</text>
</comment>
<accession>A0AAW0SYN6</accession>